<keyword evidence="5 6" id="KW-0804">Transcription</keyword>
<dbReference type="Gene3D" id="1.20.140.160">
    <property type="match status" value="1"/>
</dbReference>
<dbReference type="NCBIfam" id="TIGR02850">
    <property type="entry name" value="spore_sigG"/>
    <property type="match status" value="1"/>
</dbReference>
<dbReference type="NCBIfam" id="NF006071">
    <property type="entry name" value="PRK08215.1"/>
    <property type="match status" value="1"/>
</dbReference>
<protein>
    <recommendedName>
        <fullName evidence="6">RNA polymerase sigma factor</fullName>
    </recommendedName>
</protein>
<dbReference type="InterPro" id="IPR014284">
    <property type="entry name" value="RNA_pol_sigma-70_dom"/>
</dbReference>
<dbReference type="GO" id="GO:0003677">
    <property type="term" value="F:DNA binding"/>
    <property type="evidence" value="ECO:0007669"/>
    <property type="project" value="UniProtKB-KW"/>
</dbReference>
<dbReference type="PROSITE" id="PS00715">
    <property type="entry name" value="SIGMA70_1"/>
    <property type="match status" value="1"/>
</dbReference>
<dbReference type="InterPro" id="IPR007624">
    <property type="entry name" value="RNA_pol_sigma70_r3"/>
</dbReference>
<dbReference type="Proteomes" id="UP000682134">
    <property type="component" value="Unassembled WGS sequence"/>
</dbReference>
<organism evidence="9 10">
    <name type="scientific">Gottfriedia endophytica</name>
    <dbReference type="NCBI Taxonomy" id="2820819"/>
    <lineage>
        <taxon>Bacteria</taxon>
        <taxon>Bacillati</taxon>
        <taxon>Bacillota</taxon>
        <taxon>Bacilli</taxon>
        <taxon>Bacillales</taxon>
        <taxon>Bacillaceae</taxon>
        <taxon>Gottfriedia</taxon>
    </lineage>
</organism>
<dbReference type="InterPro" id="IPR007630">
    <property type="entry name" value="RNA_pol_sigma70_r4"/>
</dbReference>
<evidence type="ECO:0000256" key="1">
    <source>
        <dbReference type="ARBA" id="ARBA00007788"/>
    </source>
</evidence>
<keyword evidence="2 6" id="KW-0805">Transcription regulation</keyword>
<evidence type="ECO:0000256" key="5">
    <source>
        <dbReference type="ARBA" id="ARBA00023163"/>
    </source>
</evidence>
<evidence type="ECO:0000313" key="9">
    <source>
        <dbReference type="EMBL" id="MBP0724823.1"/>
    </source>
</evidence>
<dbReference type="FunFam" id="1.20.120.1810:FF:000002">
    <property type="entry name" value="RNA polymerase sigma factor"/>
    <property type="match status" value="1"/>
</dbReference>
<dbReference type="SUPFAM" id="SSF88946">
    <property type="entry name" value="Sigma2 domain of RNA polymerase sigma factors"/>
    <property type="match status" value="1"/>
</dbReference>
<proteinExistence type="inferred from homology"/>
<name>A0A940NNT0_9BACI</name>
<dbReference type="CDD" id="cd06171">
    <property type="entry name" value="Sigma70_r4"/>
    <property type="match status" value="1"/>
</dbReference>
<evidence type="ECO:0000259" key="7">
    <source>
        <dbReference type="PROSITE" id="PS00715"/>
    </source>
</evidence>
<gene>
    <name evidence="9" type="primary">sigG</name>
    <name evidence="9" type="ORF">J5Y03_06415</name>
</gene>
<comment type="similarity">
    <text evidence="1 6">Belongs to the sigma-70 factor family.</text>
</comment>
<dbReference type="InterPro" id="IPR013324">
    <property type="entry name" value="RNA_pol_sigma_r3/r4-like"/>
</dbReference>
<dbReference type="AlphaFoldDB" id="A0A940NNT0"/>
<dbReference type="InterPro" id="IPR000943">
    <property type="entry name" value="RNA_pol_sigma70"/>
</dbReference>
<dbReference type="RefSeq" id="WP_209403724.1">
    <property type="nucleotide sequence ID" value="NZ_JAGIYQ010000003.1"/>
</dbReference>
<dbReference type="NCBIfam" id="TIGR02937">
    <property type="entry name" value="sigma70-ECF"/>
    <property type="match status" value="1"/>
</dbReference>
<dbReference type="InterPro" id="IPR013325">
    <property type="entry name" value="RNA_pol_sigma_r2"/>
</dbReference>
<comment type="function">
    <text evidence="6">Sigma factors are initiation factors that promote the attachment of RNA polymerase to specific initiation sites and are then released.</text>
</comment>
<dbReference type="PIRSF" id="PIRSF000770">
    <property type="entry name" value="RNA_pol_sigma-SigE/K"/>
    <property type="match status" value="1"/>
</dbReference>
<dbReference type="EMBL" id="JAGIYQ010000003">
    <property type="protein sequence ID" value="MBP0724823.1"/>
    <property type="molecule type" value="Genomic_DNA"/>
</dbReference>
<dbReference type="InterPro" id="IPR014322">
    <property type="entry name" value="RNA_pol_sigma-B/F/G"/>
</dbReference>
<feature type="domain" description="RNA polymerase sigma-70" evidence="8">
    <location>
        <begin position="227"/>
        <end position="253"/>
    </location>
</feature>
<dbReference type="NCBIfam" id="TIGR02980">
    <property type="entry name" value="SigBFG"/>
    <property type="match status" value="1"/>
</dbReference>
<dbReference type="InterPro" id="IPR014212">
    <property type="entry name" value="RNA_pol_sigma-G"/>
</dbReference>
<dbReference type="PRINTS" id="PR00046">
    <property type="entry name" value="SIGMA70FCT"/>
</dbReference>
<evidence type="ECO:0000313" key="10">
    <source>
        <dbReference type="Proteomes" id="UP000682134"/>
    </source>
</evidence>
<keyword evidence="4 6" id="KW-0238">DNA-binding</keyword>
<dbReference type="SUPFAM" id="SSF88659">
    <property type="entry name" value="Sigma3 and sigma4 domains of RNA polymerase sigma factors"/>
    <property type="match status" value="2"/>
</dbReference>
<keyword evidence="3 6" id="KW-0731">Sigma factor</keyword>
<evidence type="ECO:0000256" key="6">
    <source>
        <dbReference type="RuleBase" id="RU362124"/>
    </source>
</evidence>
<dbReference type="PANTHER" id="PTHR30385">
    <property type="entry name" value="SIGMA FACTOR F FLAGELLAR"/>
    <property type="match status" value="1"/>
</dbReference>
<dbReference type="Gene3D" id="1.20.120.1810">
    <property type="match status" value="1"/>
</dbReference>
<evidence type="ECO:0000256" key="3">
    <source>
        <dbReference type="ARBA" id="ARBA00023082"/>
    </source>
</evidence>
<dbReference type="Pfam" id="PF04545">
    <property type="entry name" value="Sigma70_r4"/>
    <property type="match status" value="1"/>
</dbReference>
<accession>A0A940NNT0</accession>
<dbReference type="Pfam" id="PF04539">
    <property type="entry name" value="Sigma70_r3"/>
    <property type="match status" value="1"/>
</dbReference>
<keyword evidence="10" id="KW-1185">Reference proteome</keyword>
<evidence type="ECO:0000256" key="2">
    <source>
        <dbReference type="ARBA" id="ARBA00023015"/>
    </source>
</evidence>
<comment type="caution">
    <text evidence="9">The sequence shown here is derived from an EMBL/GenBank/DDBJ whole genome shotgun (WGS) entry which is preliminary data.</text>
</comment>
<reference evidence="9" key="1">
    <citation type="submission" date="2021-04" db="EMBL/GenBank/DDBJ databases">
        <title>Genome seq and assembly of Bacillus sp.</title>
        <authorList>
            <person name="Chhetri G."/>
        </authorList>
    </citation>
    <scope>NUCLEOTIDE SEQUENCE</scope>
    <source>
        <strain evidence="9">RG28</strain>
    </source>
</reference>
<dbReference type="PANTHER" id="PTHR30385:SF4">
    <property type="entry name" value="RNA POLYMERASE SIGMA-E FACTOR"/>
    <property type="match status" value="1"/>
</dbReference>
<evidence type="ECO:0000259" key="8">
    <source>
        <dbReference type="PROSITE" id="PS00716"/>
    </source>
</evidence>
<dbReference type="GO" id="GO:0006352">
    <property type="term" value="P:DNA-templated transcription initiation"/>
    <property type="evidence" value="ECO:0007669"/>
    <property type="project" value="InterPro"/>
</dbReference>
<dbReference type="PROSITE" id="PS00716">
    <property type="entry name" value="SIGMA70_2"/>
    <property type="match status" value="1"/>
</dbReference>
<dbReference type="Pfam" id="PF04542">
    <property type="entry name" value="Sigma70_r2"/>
    <property type="match status" value="1"/>
</dbReference>
<feature type="domain" description="RNA polymerase sigma-70" evidence="7">
    <location>
        <begin position="66"/>
        <end position="79"/>
    </location>
</feature>
<evidence type="ECO:0000256" key="4">
    <source>
        <dbReference type="ARBA" id="ARBA00023125"/>
    </source>
</evidence>
<sequence length="259" mass="29692">MTRNKVEICGVDTSKLPVLKNDEMRKLFHAMQNGDPDARETIVNGNLRLVLSVIQRFNNRGEFVDDLFQVGCIGLMKSIDNFDLGQNVKFSTYAVPMIIGEIRRYLRDNNPIRVSRSLRDIAYKALQVRERLLAENSKEPTPVQIAEVLGVTHEEIVFALDAIQDPVSLFEPIYNDGGDPIFVMDQISDDRNKDEQWVEEFALREGMKRLNDREKMIISKRFFQGKTQMEVADEIGISQAQVSRLEKSAIRQMNKNIQG</sequence>
<dbReference type="GO" id="GO:0016987">
    <property type="term" value="F:sigma factor activity"/>
    <property type="evidence" value="ECO:0007669"/>
    <property type="project" value="UniProtKB-KW"/>
</dbReference>
<dbReference type="InterPro" id="IPR007627">
    <property type="entry name" value="RNA_pol_sigma70_r2"/>
</dbReference>